<dbReference type="AlphaFoldDB" id="A0A2U1DF74"/>
<proteinExistence type="predicted"/>
<dbReference type="Proteomes" id="UP000245433">
    <property type="component" value="Unassembled WGS sequence"/>
</dbReference>
<sequence>MFQNKKPDQFFSIRRRWLTTTMICTMTVGLQLTMANTKVAANESAGVANPAQVMQVTLADKTDQPTNPVQGKQVPVDPEPQTISQVPTDNPSSDQPSSPTPSSVDTVPPVDNKSQNGPAADSTIDDLTNQVELMNA</sequence>
<protein>
    <submittedName>
        <fullName evidence="2">Uncharacterized protein</fullName>
    </submittedName>
</protein>
<evidence type="ECO:0000256" key="1">
    <source>
        <dbReference type="SAM" id="MobiDB-lite"/>
    </source>
</evidence>
<dbReference type="EMBL" id="QEKT01000001">
    <property type="protein sequence ID" value="PVY86318.1"/>
    <property type="molecule type" value="Genomic_DNA"/>
</dbReference>
<keyword evidence="3" id="KW-1185">Reference proteome</keyword>
<reference evidence="2 3" key="1">
    <citation type="submission" date="2018-04" db="EMBL/GenBank/DDBJ databases">
        <title>Genomic Encyclopedia of Type Strains, Phase IV (KMG-IV): sequencing the most valuable type-strain genomes for metagenomic binning, comparative biology and taxonomic classification.</title>
        <authorList>
            <person name="Goeker M."/>
        </authorList>
    </citation>
    <scope>NUCLEOTIDE SEQUENCE [LARGE SCALE GENOMIC DNA]</scope>
    <source>
        <strain evidence="2 3">DSM 28795</strain>
    </source>
</reference>
<evidence type="ECO:0000313" key="2">
    <source>
        <dbReference type="EMBL" id="PVY86318.1"/>
    </source>
</evidence>
<organism evidence="2 3">
    <name type="scientific">Convivina intestini</name>
    <dbReference type="NCBI Taxonomy" id="1505726"/>
    <lineage>
        <taxon>Bacteria</taxon>
        <taxon>Bacillati</taxon>
        <taxon>Bacillota</taxon>
        <taxon>Bacilli</taxon>
        <taxon>Lactobacillales</taxon>
        <taxon>Lactobacillaceae</taxon>
        <taxon>Convivina</taxon>
    </lineage>
</organism>
<feature type="compositionally biased region" description="Low complexity" evidence="1">
    <location>
        <begin position="87"/>
        <end position="111"/>
    </location>
</feature>
<feature type="compositionally biased region" description="Polar residues" evidence="1">
    <location>
        <begin position="125"/>
        <end position="136"/>
    </location>
</feature>
<evidence type="ECO:0000313" key="3">
    <source>
        <dbReference type="Proteomes" id="UP000245433"/>
    </source>
</evidence>
<feature type="region of interest" description="Disordered" evidence="1">
    <location>
        <begin position="58"/>
        <end position="136"/>
    </location>
</feature>
<name>A0A2U1DF74_9LACO</name>
<comment type="caution">
    <text evidence="2">The sequence shown here is derived from an EMBL/GenBank/DDBJ whole genome shotgun (WGS) entry which is preliminary data.</text>
</comment>
<gene>
    <name evidence="2" type="ORF">C7384_101233</name>
</gene>
<dbReference type="RefSeq" id="WP_089937600.1">
    <property type="nucleotide sequence ID" value="NZ_CAKOEX010000001.1"/>
</dbReference>
<accession>A0A2U1DF74</accession>